<evidence type="ECO:0000313" key="3">
    <source>
        <dbReference type="EMBL" id="QNB46118.1"/>
    </source>
</evidence>
<dbReference type="RefSeq" id="WP_034422280.1">
    <property type="nucleotide sequence ID" value="NZ_CP045798.1"/>
</dbReference>
<evidence type="ECO:0000313" key="4">
    <source>
        <dbReference type="Proteomes" id="UP000515847"/>
    </source>
</evidence>
<accession>A0A7G6E214</accession>
<feature type="domain" description="DUF4342" evidence="2">
    <location>
        <begin position="44"/>
        <end position="125"/>
    </location>
</feature>
<dbReference type="EMBL" id="CP045798">
    <property type="protein sequence ID" value="QNB46118.1"/>
    <property type="molecule type" value="Genomic_DNA"/>
</dbReference>
<dbReference type="AlphaFoldDB" id="A0A7G6E214"/>
<dbReference type="CDD" id="cd14360">
    <property type="entry name" value="UBA_NAC_like_bac"/>
    <property type="match status" value="1"/>
</dbReference>
<dbReference type="KEGG" id="tfr:BR63_07215"/>
<proteinExistence type="predicted"/>
<feature type="coiled-coil region" evidence="1">
    <location>
        <begin position="18"/>
        <end position="56"/>
    </location>
</feature>
<keyword evidence="4" id="KW-1185">Reference proteome</keyword>
<dbReference type="OrthoDB" id="129626at2"/>
<organism evidence="3 4">
    <name type="scientific">Thermanaerosceptrum fracticalcis</name>
    <dbReference type="NCBI Taxonomy" id="1712410"/>
    <lineage>
        <taxon>Bacteria</taxon>
        <taxon>Bacillati</taxon>
        <taxon>Bacillota</taxon>
        <taxon>Clostridia</taxon>
        <taxon>Eubacteriales</taxon>
        <taxon>Peptococcaceae</taxon>
        <taxon>Thermanaerosceptrum</taxon>
    </lineage>
</organism>
<protein>
    <submittedName>
        <fullName evidence="3">DUF4342 domain-containing protein</fullName>
    </submittedName>
</protein>
<reference evidence="3 4" key="1">
    <citation type="journal article" date="2019" name="Front. Microbiol.">
        <title>Thermoanaerosceptrum fracticalcis gen. nov. sp. nov., a Novel Fumarate-Fermenting Microorganism From a Deep Fractured Carbonate Aquifer of the US Great Basin.</title>
        <authorList>
            <person name="Hamilton-Brehm S.D."/>
            <person name="Stewart L.E."/>
            <person name="Zavarin M."/>
            <person name="Caldwell M."/>
            <person name="Lawson P.A."/>
            <person name="Onstott T.C."/>
            <person name="Grzymski J."/>
            <person name="Neveux I."/>
            <person name="Lollar B.S."/>
            <person name="Russell C.E."/>
            <person name="Moser D.P."/>
        </authorList>
    </citation>
    <scope>NUCLEOTIDE SEQUENCE [LARGE SCALE GENOMIC DNA]</scope>
    <source>
        <strain evidence="3 4">DRI-13</strain>
    </source>
</reference>
<dbReference type="InterPro" id="IPR009060">
    <property type="entry name" value="UBA-like_sf"/>
</dbReference>
<evidence type="ECO:0000256" key="1">
    <source>
        <dbReference type="SAM" id="Coils"/>
    </source>
</evidence>
<name>A0A7G6E214_THEFR</name>
<evidence type="ECO:0000259" key="2">
    <source>
        <dbReference type="Pfam" id="PF14242"/>
    </source>
</evidence>
<dbReference type="Gene3D" id="1.10.8.10">
    <property type="entry name" value="DNA helicase RuvA subunit, C-terminal domain"/>
    <property type="match status" value="1"/>
</dbReference>
<sequence length="150" mass="16841">MDELEKIDLLRERLGVSYREAKEALDQAQGDVVQALINLENRRESWDDKLEDKGKQIVDYIKDIIKKGNVTKVRLKKGDKVIFEIPATVGALGVGGALFSTPLAIIGVVGTVAALIKNYSLEIVRPDGKVEKHDLKFLEESYEKKDKDKF</sequence>
<dbReference type="Proteomes" id="UP000515847">
    <property type="component" value="Chromosome"/>
</dbReference>
<keyword evidence="1" id="KW-0175">Coiled coil</keyword>
<dbReference type="SUPFAM" id="SSF46934">
    <property type="entry name" value="UBA-like"/>
    <property type="match status" value="1"/>
</dbReference>
<dbReference type="Pfam" id="PF14242">
    <property type="entry name" value="DUF4342"/>
    <property type="match status" value="1"/>
</dbReference>
<gene>
    <name evidence="3" type="ORF">BR63_07215</name>
</gene>
<dbReference type="InterPro" id="IPR025642">
    <property type="entry name" value="DUF4342"/>
</dbReference>